<evidence type="ECO:0000313" key="4">
    <source>
        <dbReference type="EMBL" id="KAJ5226137.1"/>
    </source>
</evidence>
<dbReference type="GO" id="GO:0030490">
    <property type="term" value="P:maturation of SSU-rRNA"/>
    <property type="evidence" value="ECO:0007669"/>
    <property type="project" value="TreeGrafter"/>
</dbReference>
<feature type="compositionally biased region" description="Basic and acidic residues" evidence="2">
    <location>
        <begin position="167"/>
        <end position="178"/>
    </location>
</feature>
<evidence type="ECO:0000313" key="5">
    <source>
        <dbReference type="Proteomes" id="UP001150941"/>
    </source>
</evidence>
<dbReference type="PANTHER" id="PTHR23325:SF1">
    <property type="entry name" value="SERUM RESPONSE FACTOR-BINDING PROTEIN 1"/>
    <property type="match status" value="1"/>
</dbReference>
<proteinExistence type="predicted"/>
<dbReference type="Pfam" id="PF09073">
    <property type="entry name" value="BUD22"/>
    <property type="match status" value="1"/>
</dbReference>
<feature type="region of interest" description="Disordered" evidence="2">
    <location>
        <begin position="1"/>
        <end position="21"/>
    </location>
</feature>
<dbReference type="OrthoDB" id="3364872at2759"/>
<comment type="caution">
    <text evidence="4">The sequence shown here is derived from an EMBL/GenBank/DDBJ whole genome shotgun (WGS) entry which is preliminary data.</text>
</comment>
<dbReference type="EMBL" id="JAPQKS010000005">
    <property type="protein sequence ID" value="KAJ5226137.1"/>
    <property type="molecule type" value="Genomic_DNA"/>
</dbReference>
<evidence type="ECO:0000256" key="2">
    <source>
        <dbReference type="SAM" id="MobiDB-lite"/>
    </source>
</evidence>
<sequence>MPKRKLAELNGSARPDNDKARKLSMKAVRLANKFDQGVQLISKALKTARGFERQKLSRREKTAKSQDDSATLTRLSAEVEALKGLDYQITSQRYLFKQLSKTKRIAEAPVFKEFEGSRHISTEGPKSTAESNILGRLFKSTPVKNVLPKILAEIRTLLGISDVPTGKQDKTSTRKDAMSKSTSAKKQKETSASDTGDENDAHPAAPKRRMDVEGSGEDESEDFGDFDARLASGSNSEDDDDEDSSNPRKPVTANDISDSVSRSPSPTFSDEQSPPPKKAKGSKEPAQQTTFLPSLMMGGYWSGSESEATDDEQAAGPPKRKNRMGQQARRALWEKKYGDKANHIQQEQKKQRKNRDSGWDLRRGGYRRLSRRTSWWTGRNRPDSQGGQREKPKVHHKDNTGPLHPSWEAKKKQKEQATATFSGTKVTFD</sequence>
<dbReference type="PANTHER" id="PTHR23325">
    <property type="entry name" value="SERUM RESPONSE FACTOR-BINDING"/>
    <property type="match status" value="1"/>
</dbReference>
<protein>
    <recommendedName>
        <fullName evidence="3">Bud22 domain-containing protein</fullName>
    </recommendedName>
</protein>
<reference evidence="4" key="1">
    <citation type="submission" date="2022-11" db="EMBL/GenBank/DDBJ databases">
        <authorList>
            <person name="Petersen C."/>
        </authorList>
    </citation>
    <scope>NUCLEOTIDE SEQUENCE</scope>
    <source>
        <strain evidence="4">IBT 19713</strain>
    </source>
</reference>
<dbReference type="Proteomes" id="UP001150941">
    <property type="component" value="Unassembled WGS sequence"/>
</dbReference>
<feature type="region of interest" description="Disordered" evidence="2">
    <location>
        <begin position="162"/>
        <end position="429"/>
    </location>
</feature>
<gene>
    <name evidence="4" type="ORF">N7468_007362</name>
</gene>
<dbReference type="InterPro" id="IPR037393">
    <property type="entry name" value="Bud22/SRFB1"/>
</dbReference>
<feature type="compositionally biased region" description="Polar residues" evidence="2">
    <location>
        <begin position="254"/>
        <end position="272"/>
    </location>
</feature>
<dbReference type="GO" id="GO:0005634">
    <property type="term" value="C:nucleus"/>
    <property type="evidence" value="ECO:0007669"/>
    <property type="project" value="TreeGrafter"/>
</dbReference>
<dbReference type="RefSeq" id="XP_058329548.1">
    <property type="nucleotide sequence ID" value="XM_058476658.1"/>
</dbReference>
<evidence type="ECO:0000259" key="3">
    <source>
        <dbReference type="Pfam" id="PF09073"/>
    </source>
</evidence>
<dbReference type="AlphaFoldDB" id="A0A9W9NTX9"/>
<feature type="compositionally biased region" description="Polar residues" evidence="2">
    <location>
        <begin position="373"/>
        <end position="387"/>
    </location>
</feature>
<dbReference type="InterPro" id="IPR015158">
    <property type="entry name" value="Bud22_dom"/>
</dbReference>
<evidence type="ECO:0000256" key="1">
    <source>
        <dbReference type="ARBA" id="ARBA00023054"/>
    </source>
</evidence>
<keyword evidence="5" id="KW-1185">Reference proteome</keyword>
<feature type="compositionally biased region" description="Basic and acidic residues" evidence="2">
    <location>
        <begin position="331"/>
        <end position="363"/>
    </location>
</feature>
<reference evidence="4" key="2">
    <citation type="journal article" date="2023" name="IMA Fungus">
        <title>Comparative genomic study of the Penicillium genus elucidates a diverse pangenome and 15 lateral gene transfer events.</title>
        <authorList>
            <person name="Petersen C."/>
            <person name="Sorensen T."/>
            <person name="Nielsen M.R."/>
            <person name="Sondergaard T.E."/>
            <person name="Sorensen J.L."/>
            <person name="Fitzpatrick D.A."/>
            <person name="Frisvad J.C."/>
            <person name="Nielsen K.L."/>
        </authorList>
    </citation>
    <scope>NUCLEOTIDE SEQUENCE</scope>
    <source>
        <strain evidence="4">IBT 19713</strain>
    </source>
</reference>
<feature type="domain" description="Bud22" evidence="3">
    <location>
        <begin position="35"/>
        <end position="429"/>
    </location>
</feature>
<keyword evidence="1" id="KW-0175">Coiled coil</keyword>
<feature type="compositionally biased region" description="Acidic residues" evidence="2">
    <location>
        <begin position="214"/>
        <end position="225"/>
    </location>
</feature>
<dbReference type="GeneID" id="83203961"/>
<dbReference type="GO" id="GO:0030686">
    <property type="term" value="C:90S preribosome"/>
    <property type="evidence" value="ECO:0007669"/>
    <property type="project" value="TreeGrafter"/>
</dbReference>
<name>A0A9W9NTX9_9EURO</name>
<organism evidence="4 5">
    <name type="scientific">Penicillium chermesinum</name>
    <dbReference type="NCBI Taxonomy" id="63820"/>
    <lineage>
        <taxon>Eukaryota</taxon>
        <taxon>Fungi</taxon>
        <taxon>Dikarya</taxon>
        <taxon>Ascomycota</taxon>
        <taxon>Pezizomycotina</taxon>
        <taxon>Eurotiomycetes</taxon>
        <taxon>Eurotiomycetidae</taxon>
        <taxon>Eurotiales</taxon>
        <taxon>Aspergillaceae</taxon>
        <taxon>Penicillium</taxon>
    </lineage>
</organism>
<accession>A0A9W9NTX9</accession>